<accession>A0A975BAV7</accession>
<keyword evidence="2" id="KW-1185">Reference proteome</keyword>
<gene>
    <name evidence="1" type="ORF">dnl_45080</name>
</gene>
<dbReference type="KEGG" id="dli:dnl_45080"/>
<evidence type="ECO:0000313" key="2">
    <source>
        <dbReference type="Proteomes" id="UP000663720"/>
    </source>
</evidence>
<organism evidence="1 2">
    <name type="scientific">Desulfonema limicola</name>
    <dbReference type="NCBI Taxonomy" id="45656"/>
    <lineage>
        <taxon>Bacteria</taxon>
        <taxon>Pseudomonadati</taxon>
        <taxon>Thermodesulfobacteriota</taxon>
        <taxon>Desulfobacteria</taxon>
        <taxon>Desulfobacterales</taxon>
        <taxon>Desulfococcaceae</taxon>
        <taxon>Desulfonema</taxon>
    </lineage>
</organism>
<dbReference type="RefSeq" id="WP_207688102.1">
    <property type="nucleotide sequence ID" value="NZ_CP061799.1"/>
</dbReference>
<proteinExistence type="predicted"/>
<name>A0A975BAV7_9BACT</name>
<protein>
    <submittedName>
        <fullName evidence="1">Uncharacterized protein</fullName>
    </submittedName>
</protein>
<evidence type="ECO:0000313" key="1">
    <source>
        <dbReference type="EMBL" id="QTA82141.1"/>
    </source>
</evidence>
<reference evidence="1" key="1">
    <citation type="journal article" date="2021" name="Microb. Physiol.">
        <title>Proteogenomic Insights into the Physiology of Marine, Sulfate-Reducing, Filamentous Desulfonema limicola and Desulfonema magnum.</title>
        <authorList>
            <person name="Schnaars V."/>
            <person name="Wohlbrand L."/>
            <person name="Scheve S."/>
            <person name="Hinrichs C."/>
            <person name="Reinhardt R."/>
            <person name="Rabus R."/>
        </authorList>
    </citation>
    <scope>NUCLEOTIDE SEQUENCE</scope>
    <source>
        <strain evidence="1">5ac10</strain>
    </source>
</reference>
<dbReference type="EMBL" id="CP061799">
    <property type="protein sequence ID" value="QTA82141.1"/>
    <property type="molecule type" value="Genomic_DNA"/>
</dbReference>
<dbReference type="AlphaFoldDB" id="A0A975BAV7"/>
<sequence length="95" mass="10738">MERCPACNAEYKGRQFCHRCKTDLSLLLDIENRAEEHLEQACSAFELKDYENMFFHAKRSHSLLSTAESQKLLASAALLVKKFNIAVSLTCPGTD</sequence>
<dbReference type="Proteomes" id="UP000663720">
    <property type="component" value="Chromosome"/>
</dbReference>